<comment type="caution">
    <text evidence="1">The sequence shown here is derived from an EMBL/GenBank/DDBJ whole genome shotgun (WGS) entry which is preliminary data.</text>
</comment>
<proteinExistence type="predicted"/>
<reference evidence="1" key="2">
    <citation type="journal article" date="2020" name="Nat. Commun.">
        <title>Large-scale genome sequencing of mycorrhizal fungi provides insights into the early evolution of symbiotic traits.</title>
        <authorList>
            <person name="Miyauchi S."/>
            <person name="Kiss E."/>
            <person name="Kuo A."/>
            <person name="Drula E."/>
            <person name="Kohler A."/>
            <person name="Sanchez-Garcia M."/>
            <person name="Morin E."/>
            <person name="Andreopoulos B."/>
            <person name="Barry K.W."/>
            <person name="Bonito G."/>
            <person name="Buee M."/>
            <person name="Carver A."/>
            <person name="Chen C."/>
            <person name="Cichocki N."/>
            <person name="Clum A."/>
            <person name="Culley D."/>
            <person name="Crous P.W."/>
            <person name="Fauchery L."/>
            <person name="Girlanda M."/>
            <person name="Hayes R.D."/>
            <person name="Keri Z."/>
            <person name="LaButti K."/>
            <person name="Lipzen A."/>
            <person name="Lombard V."/>
            <person name="Magnuson J."/>
            <person name="Maillard F."/>
            <person name="Murat C."/>
            <person name="Nolan M."/>
            <person name="Ohm R.A."/>
            <person name="Pangilinan J."/>
            <person name="Pereira M.F."/>
            <person name="Perotto S."/>
            <person name="Peter M."/>
            <person name="Pfister S."/>
            <person name="Riley R."/>
            <person name="Sitrit Y."/>
            <person name="Stielow J.B."/>
            <person name="Szollosi G."/>
            <person name="Zifcakova L."/>
            <person name="Stursova M."/>
            <person name="Spatafora J.W."/>
            <person name="Tedersoo L."/>
            <person name="Vaario L.M."/>
            <person name="Yamada A."/>
            <person name="Yan M."/>
            <person name="Wang P."/>
            <person name="Xu J."/>
            <person name="Bruns T."/>
            <person name="Baldrian P."/>
            <person name="Vilgalys R."/>
            <person name="Dunand C."/>
            <person name="Henrissat B."/>
            <person name="Grigoriev I.V."/>
            <person name="Hibbett D."/>
            <person name="Nagy L.G."/>
            <person name="Martin F.M."/>
        </authorList>
    </citation>
    <scope>NUCLEOTIDE SEQUENCE</scope>
    <source>
        <strain evidence="1">BED1</strain>
    </source>
</reference>
<dbReference type="AlphaFoldDB" id="A0AAD4C056"/>
<accession>A0AAD4C056</accession>
<dbReference type="Proteomes" id="UP001194468">
    <property type="component" value="Unassembled WGS sequence"/>
</dbReference>
<organism evidence="1 2">
    <name type="scientific">Boletus edulis BED1</name>
    <dbReference type="NCBI Taxonomy" id="1328754"/>
    <lineage>
        <taxon>Eukaryota</taxon>
        <taxon>Fungi</taxon>
        <taxon>Dikarya</taxon>
        <taxon>Basidiomycota</taxon>
        <taxon>Agaricomycotina</taxon>
        <taxon>Agaricomycetes</taxon>
        <taxon>Agaricomycetidae</taxon>
        <taxon>Boletales</taxon>
        <taxon>Boletineae</taxon>
        <taxon>Boletaceae</taxon>
        <taxon>Boletoideae</taxon>
        <taxon>Boletus</taxon>
    </lineage>
</organism>
<gene>
    <name evidence="1" type="ORF">L210DRAFT_855625</name>
</gene>
<feature type="non-terminal residue" evidence="1">
    <location>
        <position position="1"/>
    </location>
</feature>
<reference evidence="1" key="1">
    <citation type="submission" date="2019-10" db="EMBL/GenBank/DDBJ databases">
        <authorList>
            <consortium name="DOE Joint Genome Institute"/>
            <person name="Kuo A."/>
            <person name="Miyauchi S."/>
            <person name="Kiss E."/>
            <person name="Drula E."/>
            <person name="Kohler A."/>
            <person name="Sanchez-Garcia M."/>
            <person name="Andreopoulos B."/>
            <person name="Barry K.W."/>
            <person name="Bonito G."/>
            <person name="Buee M."/>
            <person name="Carver A."/>
            <person name="Chen C."/>
            <person name="Cichocki N."/>
            <person name="Clum A."/>
            <person name="Culley D."/>
            <person name="Crous P.W."/>
            <person name="Fauchery L."/>
            <person name="Girlanda M."/>
            <person name="Hayes R."/>
            <person name="Keri Z."/>
            <person name="LaButti K."/>
            <person name="Lipzen A."/>
            <person name="Lombard V."/>
            <person name="Magnuson J."/>
            <person name="Maillard F."/>
            <person name="Morin E."/>
            <person name="Murat C."/>
            <person name="Nolan M."/>
            <person name="Ohm R."/>
            <person name="Pangilinan J."/>
            <person name="Pereira M."/>
            <person name="Perotto S."/>
            <person name="Peter M."/>
            <person name="Riley R."/>
            <person name="Sitrit Y."/>
            <person name="Stielow B."/>
            <person name="Szollosi G."/>
            <person name="Zifcakova L."/>
            <person name="Stursova M."/>
            <person name="Spatafora J.W."/>
            <person name="Tedersoo L."/>
            <person name="Vaario L.-M."/>
            <person name="Yamada A."/>
            <person name="Yan M."/>
            <person name="Wang P."/>
            <person name="Xu J."/>
            <person name="Bruns T."/>
            <person name="Baldrian P."/>
            <person name="Vilgalys R."/>
            <person name="Henrissat B."/>
            <person name="Grigoriev I.V."/>
            <person name="Hibbett D."/>
            <person name="Nagy L.G."/>
            <person name="Martin F.M."/>
        </authorList>
    </citation>
    <scope>NUCLEOTIDE SEQUENCE</scope>
    <source>
        <strain evidence="1">BED1</strain>
    </source>
</reference>
<name>A0AAD4C056_BOLED</name>
<evidence type="ECO:0000313" key="2">
    <source>
        <dbReference type="Proteomes" id="UP001194468"/>
    </source>
</evidence>
<evidence type="ECO:0000313" key="1">
    <source>
        <dbReference type="EMBL" id="KAF8444843.1"/>
    </source>
</evidence>
<protein>
    <submittedName>
        <fullName evidence="1">Uncharacterized protein</fullName>
    </submittedName>
</protein>
<sequence>ANHLSTCNEQLRATDTLDEAVFLGRDALALLPPTGFSESSISVKNLVISLSTQFTRVGQLKDKEDIFNLYAELTRVLRWSSPDLSAPRGWIRFTIL</sequence>
<keyword evidence="2" id="KW-1185">Reference proteome</keyword>
<dbReference type="EMBL" id="WHUW01000006">
    <property type="protein sequence ID" value="KAF8444843.1"/>
    <property type="molecule type" value="Genomic_DNA"/>
</dbReference>